<dbReference type="EMBL" id="JAGSOI010000011">
    <property type="protein sequence ID" value="MCM1986218.1"/>
    <property type="molecule type" value="Genomic_DNA"/>
</dbReference>
<comment type="caution">
    <text evidence="1">The sequence shown here is derived from an EMBL/GenBank/DDBJ whole genome shotgun (WGS) entry which is preliminary data.</text>
</comment>
<proteinExistence type="predicted"/>
<accession>A0A9E5DBC2</accession>
<evidence type="ECO:0000313" key="1">
    <source>
        <dbReference type="EMBL" id="MCM1986218.1"/>
    </source>
</evidence>
<evidence type="ECO:0000313" key="2">
    <source>
        <dbReference type="Proteomes" id="UP001056766"/>
    </source>
</evidence>
<name>A0A9E5DBC2_9EURY</name>
<dbReference type="Proteomes" id="UP001056766">
    <property type="component" value="Unassembled WGS sequence"/>
</dbReference>
<dbReference type="RefSeq" id="WP_250867584.1">
    <property type="nucleotide sequence ID" value="NZ_JAGSOI010000011.1"/>
</dbReference>
<sequence length="265" mass="30813">MIEYSDVYENYPHVEKWFPQKWMESEIEKNKHLLIKQLILDDKQSFKFLDNLEDCLELVNEEMSKHKTHFRTLQNTDQFNSTFAELKVGRFFKNMGFNIEFEPSLKNGKKADLKTVLNDEELYIEVSTRKGIPKGEVVENNPFEITTIKKREPIAFKDKILEEGEQLFKNKPGIVALYLHPSSAPEKRNVIRAFGFDFVWDKEKGIIEYGERHETPMISALLIIIDHADDFTLCLNPKAANPLPSGIIKKLGENNVEIIDPEIII</sequence>
<gene>
    <name evidence="1" type="ORF">KDK67_04225</name>
</gene>
<protein>
    <submittedName>
        <fullName evidence="1">Uncharacterized protein</fullName>
    </submittedName>
</protein>
<organism evidence="1 2">
    <name type="scientific">Methanococcoides seepicolus</name>
    <dbReference type="NCBI Taxonomy" id="2828780"/>
    <lineage>
        <taxon>Archaea</taxon>
        <taxon>Methanobacteriati</taxon>
        <taxon>Methanobacteriota</taxon>
        <taxon>Stenosarchaea group</taxon>
        <taxon>Methanomicrobia</taxon>
        <taxon>Methanosarcinales</taxon>
        <taxon>Methanosarcinaceae</taxon>
        <taxon>Methanococcoides</taxon>
    </lineage>
</organism>
<reference evidence="1" key="1">
    <citation type="journal article" date="2021" name="mSystems">
        <title>Bacteria and Archaea Synergistically Convert Glycine Betaine to Biogenic Methane in the Formosa Cold Seep of the South China Sea.</title>
        <authorList>
            <person name="Li L."/>
            <person name="Zhang W."/>
            <person name="Zhang S."/>
            <person name="Song L."/>
            <person name="Sun Q."/>
            <person name="Zhang H."/>
            <person name="Xiang H."/>
            <person name="Dong X."/>
        </authorList>
    </citation>
    <scope>NUCLEOTIDE SEQUENCE</scope>
    <source>
        <strain evidence="1">LLY</strain>
    </source>
</reference>
<dbReference type="AlphaFoldDB" id="A0A9E5DBC2"/>
<keyword evidence="2" id="KW-1185">Reference proteome</keyword>
<reference evidence="1" key="2">
    <citation type="submission" date="2021-04" db="EMBL/GenBank/DDBJ databases">
        <authorList>
            <person name="Dong X."/>
        </authorList>
    </citation>
    <scope>NUCLEOTIDE SEQUENCE</scope>
    <source>
        <strain evidence="1">LLY</strain>
    </source>
</reference>